<sequence>MDRMLYVAMTGAQQMLRAQTITSHNLANANTVGFRQDMADFRNMPVFGDGLPTRAYAMAERAGVDLKVGKLMTTGRDLDVSVQGEGWIAIQAPDGNEAYTRAGDLQLDANGLLTTANGYPVLGNGGPISIPPTEKIEIGADGTISIRPPGESASNLVVVDRIKLIKPTADNPLYKESSGLMRTANGQPTPPDASVNLTAGALESSNVNPAEALVSMIEASRRFEMQIKMMSTAKENDNATNQLLRLE</sequence>
<evidence type="ECO:0000256" key="3">
    <source>
        <dbReference type="ARBA" id="ARBA00023143"/>
    </source>
</evidence>
<dbReference type="Pfam" id="PF22692">
    <property type="entry name" value="LlgE_F_G_D1"/>
    <property type="match status" value="1"/>
</dbReference>
<keyword evidence="11" id="KW-1185">Reference proteome</keyword>
<keyword evidence="3 6" id="KW-0975">Bacterial flagellum</keyword>
<dbReference type="PANTHER" id="PTHR30435">
    <property type="entry name" value="FLAGELLAR PROTEIN"/>
    <property type="match status" value="1"/>
</dbReference>
<feature type="domain" description="Flagellar basal body rod protein N-terminal" evidence="7">
    <location>
        <begin position="5"/>
        <end position="35"/>
    </location>
</feature>
<dbReference type="InterPro" id="IPR053967">
    <property type="entry name" value="LlgE_F_G-like_D1"/>
</dbReference>
<reference evidence="10 11" key="1">
    <citation type="journal article" date="2014" name="ISME J.">
        <title>Candidatus Competibacter-lineage genomes retrieved from metagenomes reveal functional metabolic diversity.</title>
        <authorList>
            <person name="McIlroy S.J."/>
            <person name="Albertsen M."/>
            <person name="Andresen E.K."/>
            <person name="Saunders A.M."/>
            <person name="Kristiansen R."/>
            <person name="Stokholm-Bjerregaard M."/>
            <person name="Nielsen K.L."/>
            <person name="Nielsen P.H."/>
        </authorList>
    </citation>
    <scope>NUCLEOTIDE SEQUENCE [LARGE SCALE GENOMIC DNA]</scope>
    <source>
        <strain evidence="10 11">Run_B_J11</strain>
    </source>
</reference>
<evidence type="ECO:0000256" key="5">
    <source>
        <dbReference type="ARBA" id="ARBA00040228"/>
    </source>
</evidence>
<keyword evidence="10" id="KW-0966">Cell projection</keyword>
<evidence type="ECO:0000256" key="1">
    <source>
        <dbReference type="ARBA" id="ARBA00004117"/>
    </source>
</evidence>
<dbReference type="PANTHER" id="PTHR30435:SF18">
    <property type="entry name" value="FLAGELLAR BASAL-BODY ROD PROTEIN FLGF"/>
    <property type="match status" value="1"/>
</dbReference>
<organism evidence="10 11">
    <name type="scientific">Candidatus Contendobacter odensis Run_B_J11</name>
    <dbReference type="NCBI Taxonomy" id="1400861"/>
    <lineage>
        <taxon>Bacteria</taxon>
        <taxon>Pseudomonadati</taxon>
        <taxon>Pseudomonadota</taxon>
        <taxon>Gammaproteobacteria</taxon>
        <taxon>Candidatus Competibacteraceae</taxon>
        <taxon>Candidatus Contendibacter</taxon>
    </lineage>
</organism>
<dbReference type="SUPFAM" id="SSF117143">
    <property type="entry name" value="Flagellar hook protein flgE"/>
    <property type="match status" value="1"/>
</dbReference>
<dbReference type="InterPro" id="IPR037925">
    <property type="entry name" value="FlgE/F/G-like"/>
</dbReference>
<dbReference type="InterPro" id="IPR020013">
    <property type="entry name" value="Flagellar_FlgE/F/G"/>
</dbReference>
<gene>
    <name evidence="10" type="primary">flgF</name>
    <name evidence="10" type="ORF">BN874_1300029</name>
</gene>
<dbReference type="NCBIfam" id="TIGR03506">
    <property type="entry name" value="FlgEFG_subfam"/>
    <property type="match status" value="1"/>
</dbReference>
<evidence type="ECO:0000259" key="7">
    <source>
        <dbReference type="Pfam" id="PF00460"/>
    </source>
</evidence>
<dbReference type="OrthoDB" id="9804559at2"/>
<protein>
    <recommendedName>
        <fullName evidence="5 6">Flagellar basal-body rod protein FlgF</fullName>
    </recommendedName>
</protein>
<comment type="caution">
    <text evidence="10">The sequence shown here is derived from an EMBL/GenBank/DDBJ whole genome shotgun (WGS) entry which is preliminary data.</text>
</comment>
<evidence type="ECO:0000256" key="6">
    <source>
        <dbReference type="RuleBase" id="RU362116"/>
    </source>
</evidence>
<dbReference type="NCBIfam" id="TIGR02490">
    <property type="entry name" value="flgF"/>
    <property type="match status" value="1"/>
</dbReference>
<keyword evidence="10" id="KW-0969">Cilium</keyword>
<dbReference type="GO" id="GO:0030694">
    <property type="term" value="C:bacterial-type flagellum basal body, rod"/>
    <property type="evidence" value="ECO:0007669"/>
    <property type="project" value="UniProtKB-UniRule"/>
</dbReference>
<dbReference type="Pfam" id="PF06429">
    <property type="entry name" value="Flg_bbr_C"/>
    <property type="match status" value="1"/>
</dbReference>
<evidence type="ECO:0000256" key="4">
    <source>
        <dbReference type="ARBA" id="ARBA00038560"/>
    </source>
</evidence>
<comment type="subunit">
    <text evidence="4 6">The basal body constitutes a major portion of the flagellar organelle and consists of five rings (E,L,P,S, and M) mounted on a central rod. The rod consists of about 26 subunits of FlgG in the distal portion, and FlgB, FlgC and FlgF are thought to build up the proximal portion of the rod with about 6 subunits each.</text>
</comment>
<evidence type="ECO:0000313" key="11">
    <source>
        <dbReference type="Proteomes" id="UP000019184"/>
    </source>
</evidence>
<proteinExistence type="inferred from homology"/>
<dbReference type="GO" id="GO:0071978">
    <property type="term" value="P:bacterial-type flagellum-dependent swarming motility"/>
    <property type="evidence" value="ECO:0007669"/>
    <property type="project" value="TreeGrafter"/>
</dbReference>
<dbReference type="Pfam" id="PF00460">
    <property type="entry name" value="Flg_bb_rod"/>
    <property type="match status" value="1"/>
</dbReference>
<accession>A0A7U7G8F5</accession>
<comment type="subcellular location">
    <subcellularLocation>
        <location evidence="1 6">Bacterial flagellum basal body</location>
    </subcellularLocation>
</comment>
<dbReference type="NCBIfam" id="NF009280">
    <property type="entry name" value="PRK12640.1"/>
    <property type="match status" value="1"/>
</dbReference>
<evidence type="ECO:0000259" key="8">
    <source>
        <dbReference type="Pfam" id="PF06429"/>
    </source>
</evidence>
<feature type="domain" description="Flagellar hook protein FlgE/F/G-like D1" evidence="9">
    <location>
        <begin position="82"/>
        <end position="145"/>
    </location>
</feature>
<keyword evidence="10" id="KW-0282">Flagellum</keyword>
<dbReference type="InterPro" id="IPR012836">
    <property type="entry name" value="FlgF"/>
</dbReference>
<dbReference type="InterPro" id="IPR001444">
    <property type="entry name" value="Flag_bb_rod_N"/>
</dbReference>
<feature type="domain" description="Flagellar basal-body/hook protein C-terminal" evidence="8">
    <location>
        <begin position="199"/>
        <end position="243"/>
    </location>
</feature>
<dbReference type="RefSeq" id="WP_034430830.1">
    <property type="nucleotide sequence ID" value="NZ_CBTK010000036.1"/>
</dbReference>
<dbReference type="EMBL" id="CBTK010000036">
    <property type="protein sequence ID" value="CDH43778.1"/>
    <property type="molecule type" value="Genomic_DNA"/>
</dbReference>
<dbReference type="InterPro" id="IPR010930">
    <property type="entry name" value="Flg_bb/hook_C_dom"/>
</dbReference>
<evidence type="ECO:0000256" key="2">
    <source>
        <dbReference type="ARBA" id="ARBA00009677"/>
    </source>
</evidence>
<evidence type="ECO:0000259" key="9">
    <source>
        <dbReference type="Pfam" id="PF22692"/>
    </source>
</evidence>
<evidence type="ECO:0000313" key="10">
    <source>
        <dbReference type="EMBL" id="CDH43778.1"/>
    </source>
</evidence>
<comment type="similarity">
    <text evidence="2 6">Belongs to the flagella basal body rod proteins family.</text>
</comment>
<name>A0A7U7G8F5_9GAMM</name>
<dbReference type="AlphaFoldDB" id="A0A7U7G8F5"/>
<dbReference type="Proteomes" id="UP000019184">
    <property type="component" value="Unassembled WGS sequence"/>
</dbReference>